<gene>
    <name evidence="1" type="ORF">HPLM_LOCUS16035</name>
</gene>
<reference evidence="1 2" key="1">
    <citation type="submission" date="2018-11" db="EMBL/GenBank/DDBJ databases">
        <authorList>
            <consortium name="Pathogen Informatics"/>
        </authorList>
    </citation>
    <scope>NUCLEOTIDE SEQUENCE [LARGE SCALE GENOMIC DNA]</scope>
    <source>
        <strain evidence="1 2">MHpl1</strain>
    </source>
</reference>
<protein>
    <submittedName>
        <fullName evidence="1">Uncharacterized protein</fullName>
    </submittedName>
</protein>
<dbReference type="Proteomes" id="UP000268014">
    <property type="component" value="Unassembled WGS sequence"/>
</dbReference>
<evidence type="ECO:0000313" key="1">
    <source>
        <dbReference type="EMBL" id="VDO58626.1"/>
    </source>
</evidence>
<keyword evidence="2" id="KW-1185">Reference proteome</keyword>
<dbReference type="AlphaFoldDB" id="A0A3P7WD68"/>
<dbReference type="EMBL" id="UZAF01019241">
    <property type="protein sequence ID" value="VDO58626.1"/>
    <property type="molecule type" value="Genomic_DNA"/>
</dbReference>
<accession>A0A3P7WD68</accession>
<sequence length="54" mass="6227">MCFHGNYSHLTIFHSWSAPSRFSYASIPLNRSRFPFVMDSGVPGIHFVDVLRIK</sequence>
<proteinExistence type="predicted"/>
<name>A0A3P7WD68_HAEPC</name>
<evidence type="ECO:0000313" key="2">
    <source>
        <dbReference type="Proteomes" id="UP000268014"/>
    </source>
</evidence>
<organism evidence="1 2">
    <name type="scientific">Haemonchus placei</name>
    <name type="common">Barber's pole worm</name>
    <dbReference type="NCBI Taxonomy" id="6290"/>
    <lineage>
        <taxon>Eukaryota</taxon>
        <taxon>Metazoa</taxon>
        <taxon>Ecdysozoa</taxon>
        <taxon>Nematoda</taxon>
        <taxon>Chromadorea</taxon>
        <taxon>Rhabditida</taxon>
        <taxon>Rhabditina</taxon>
        <taxon>Rhabditomorpha</taxon>
        <taxon>Strongyloidea</taxon>
        <taxon>Trichostrongylidae</taxon>
        <taxon>Haemonchus</taxon>
    </lineage>
</organism>